<evidence type="ECO:0000313" key="1">
    <source>
        <dbReference type="EMBL" id="BCS96472.1"/>
    </source>
</evidence>
<organism evidence="1 2">
    <name type="scientific">Desulfoluna limicola</name>
    <dbReference type="NCBI Taxonomy" id="2810562"/>
    <lineage>
        <taxon>Bacteria</taxon>
        <taxon>Pseudomonadati</taxon>
        <taxon>Thermodesulfobacteriota</taxon>
        <taxon>Desulfobacteria</taxon>
        <taxon>Desulfobacterales</taxon>
        <taxon>Desulfolunaceae</taxon>
        <taxon>Desulfoluna</taxon>
    </lineage>
</organism>
<sequence>MFDCSASMVIYENSPNVIKKTAVSFLDTECKVKLSVIDNSPTPVLKSVFDGLPVLYHFYGENVGYGRGHNWSIFNSEKSRYHLILNPDVVITPGTINALVRFMDANEDVGMVCPKLLNEDGSVQHQNKRYTTVYDLFLRRFLPQRIKPLFQQRLDYYEMKDIGYNSIYDVPFVTGAFMFCRSSALRKVGGFDPRYFLNFEDADLTRKFHLHNFRTVFYPHASVTHLWGREPHKSIKMALIMMVNGCRYFNKWGWKLY</sequence>
<gene>
    <name evidence="1" type="primary">wbiF</name>
    <name evidence="1" type="ORF">DSLASN_21040</name>
</gene>
<proteinExistence type="predicted"/>
<dbReference type="SUPFAM" id="SSF53448">
    <property type="entry name" value="Nucleotide-diphospho-sugar transferases"/>
    <property type="match status" value="1"/>
</dbReference>
<dbReference type="RefSeq" id="WP_236892784.1">
    <property type="nucleotide sequence ID" value="NZ_AP024488.1"/>
</dbReference>
<reference evidence="1 2" key="1">
    <citation type="submission" date="2021-02" db="EMBL/GenBank/DDBJ databases">
        <title>Complete genome of Desulfoluna sp. strain ASN36.</title>
        <authorList>
            <person name="Takahashi A."/>
            <person name="Kojima H."/>
            <person name="Fukui M."/>
        </authorList>
    </citation>
    <scope>NUCLEOTIDE SEQUENCE [LARGE SCALE GENOMIC DNA]</scope>
    <source>
        <strain evidence="1 2">ASN36</strain>
    </source>
</reference>
<accession>A0ABN6F5B5</accession>
<dbReference type="PANTHER" id="PTHR43179">
    <property type="entry name" value="RHAMNOSYLTRANSFERASE WBBL"/>
    <property type="match status" value="1"/>
</dbReference>
<keyword evidence="2" id="KW-1185">Reference proteome</keyword>
<name>A0ABN6F5B5_9BACT</name>
<dbReference type="PANTHER" id="PTHR43179:SF10">
    <property type="entry name" value="GLYCOSYL TRANSFERASE"/>
    <property type="match status" value="1"/>
</dbReference>
<dbReference type="Proteomes" id="UP001320148">
    <property type="component" value="Chromosome"/>
</dbReference>
<dbReference type="InterPro" id="IPR029044">
    <property type="entry name" value="Nucleotide-diphossugar_trans"/>
</dbReference>
<dbReference type="GO" id="GO:0016740">
    <property type="term" value="F:transferase activity"/>
    <property type="evidence" value="ECO:0007669"/>
    <property type="project" value="UniProtKB-KW"/>
</dbReference>
<dbReference type="CDD" id="cd04186">
    <property type="entry name" value="GT_2_like_c"/>
    <property type="match status" value="1"/>
</dbReference>
<evidence type="ECO:0000313" key="2">
    <source>
        <dbReference type="Proteomes" id="UP001320148"/>
    </source>
</evidence>
<dbReference type="EMBL" id="AP024488">
    <property type="protein sequence ID" value="BCS96472.1"/>
    <property type="molecule type" value="Genomic_DNA"/>
</dbReference>
<dbReference type="Pfam" id="PF13641">
    <property type="entry name" value="Glyco_tranf_2_3"/>
    <property type="match status" value="1"/>
</dbReference>
<protein>
    <submittedName>
        <fullName evidence="1">Glycosyl transferase</fullName>
    </submittedName>
</protein>
<keyword evidence="1" id="KW-0808">Transferase</keyword>
<dbReference type="Gene3D" id="3.90.550.10">
    <property type="entry name" value="Spore Coat Polysaccharide Biosynthesis Protein SpsA, Chain A"/>
    <property type="match status" value="1"/>
</dbReference>